<keyword evidence="6" id="KW-0597">Phosphoprotein</keyword>
<dbReference type="SMART" id="SM00369">
    <property type="entry name" value="LRR_TYP"/>
    <property type="match status" value="11"/>
</dbReference>
<evidence type="ECO:0000256" key="18">
    <source>
        <dbReference type="ARBA" id="ARBA00023180"/>
    </source>
</evidence>
<keyword evidence="10 23" id="KW-0732">Signal</keyword>
<evidence type="ECO:0000256" key="5">
    <source>
        <dbReference type="ARBA" id="ARBA00022527"/>
    </source>
</evidence>
<keyword evidence="11" id="KW-0677">Repeat</keyword>
<dbReference type="FunFam" id="3.80.10.10:FF:000470">
    <property type="entry name" value="LRR receptor-like serine/threonine-protein kinase RPK2"/>
    <property type="match status" value="1"/>
</dbReference>
<dbReference type="InterPro" id="IPR050647">
    <property type="entry name" value="Plant_LRR-RLKs"/>
</dbReference>
<dbReference type="PROSITE" id="PS00108">
    <property type="entry name" value="PROTEIN_KINASE_ST"/>
    <property type="match status" value="1"/>
</dbReference>
<dbReference type="FunFam" id="1.10.510.10:FF:000358">
    <property type="entry name" value="Putative leucine-rich repeat receptor-like serine/threonine-protein kinase"/>
    <property type="match status" value="1"/>
</dbReference>
<dbReference type="Proteomes" id="UP000026962">
    <property type="component" value="Chromosome 6"/>
</dbReference>
<keyword evidence="7" id="KW-0433">Leucine-rich repeat</keyword>
<dbReference type="InterPro" id="IPR055414">
    <property type="entry name" value="LRR_R13L4/SHOC2-like"/>
</dbReference>
<keyword evidence="5" id="KW-0723">Serine/threonine-protein kinase</keyword>
<evidence type="ECO:0000256" key="19">
    <source>
        <dbReference type="ARBA" id="ARBA00047899"/>
    </source>
</evidence>
<evidence type="ECO:0000256" key="14">
    <source>
        <dbReference type="ARBA" id="ARBA00022840"/>
    </source>
</evidence>
<dbReference type="HOGENOM" id="CLU_000288_22_0_1"/>
<feature type="binding site" evidence="21">
    <location>
        <position position="829"/>
    </location>
    <ligand>
        <name>ATP</name>
        <dbReference type="ChEBI" id="CHEBI:30616"/>
    </ligand>
</feature>
<keyword evidence="12 21" id="KW-0547">Nucleotide-binding</keyword>
<evidence type="ECO:0000256" key="1">
    <source>
        <dbReference type="ARBA" id="ARBA00004251"/>
    </source>
</evidence>
<evidence type="ECO:0000313" key="25">
    <source>
        <dbReference type="EnsemblPlants" id="OPUNC06G10000.1"/>
    </source>
</evidence>
<evidence type="ECO:0000256" key="3">
    <source>
        <dbReference type="ARBA" id="ARBA00012513"/>
    </source>
</evidence>
<dbReference type="InterPro" id="IPR003591">
    <property type="entry name" value="Leu-rich_rpt_typical-subtyp"/>
</dbReference>
<dbReference type="Pfam" id="PF13855">
    <property type="entry name" value="LRR_8"/>
    <property type="match status" value="2"/>
</dbReference>
<evidence type="ECO:0000256" key="2">
    <source>
        <dbReference type="ARBA" id="ARBA00008684"/>
    </source>
</evidence>
<dbReference type="FunFam" id="3.30.200.20:FF:000661">
    <property type="entry name" value="Serine-threonine protein kinase plant-type"/>
    <property type="match status" value="1"/>
</dbReference>
<evidence type="ECO:0000256" key="10">
    <source>
        <dbReference type="ARBA" id="ARBA00022729"/>
    </source>
</evidence>
<protein>
    <recommendedName>
        <fullName evidence="3">non-specific serine/threonine protein kinase</fullName>
        <ecNumber evidence="3">2.7.11.1</ecNumber>
    </recommendedName>
</protein>
<reference evidence="25" key="1">
    <citation type="submission" date="2015-04" db="UniProtKB">
        <authorList>
            <consortium name="EnsemblPlants"/>
        </authorList>
    </citation>
    <scope>IDENTIFICATION</scope>
</reference>
<dbReference type="EC" id="2.7.11.1" evidence="3"/>
<keyword evidence="4" id="KW-1003">Cell membrane</keyword>
<evidence type="ECO:0000256" key="6">
    <source>
        <dbReference type="ARBA" id="ARBA00022553"/>
    </source>
</evidence>
<sequence>MALGLPVWISVALLIIASSIVASASSLGTSKSNGSDTDLAALLALKAQFSDPDNILTSNWTAGTPFCHWVGVSCSRHWQRVTALELPGIPLQGELGSHLGNISFLSVLNLTNTGLTGSVPNDIGRLFRLKLIDLGHNALSGGIPATIGNLTRLQLLHLPSNQLSGPIPTELQALRRLRSIDLIGNYLTGSIPDSLFNNTPLLAYLSIGNNSLSGHIPGCIGSLPMLEVLKLQYNNLTGPVPQAIFNMSRLTIVALGFNSLTGSIPGNTSFSLPVLQWFSISRNRFTGQILPGFAACPYLQVLRVGNNLFEGAFPPWLAKLTNLSDVSLSRNHLDAGPIPAALSNLTMLTRLGLEMCNLIGAIPVGIGQLGQLSVLDLNTNQLTGPIPACLGNLSALTILSLAENQLDGSVPATIGNMNSLRQLSIAQNNLQGDIGYFLSILSNCINLSTLYIYSNHFTGSLPGSVGNLSSQLQVFSAFENSFTGELPAMISNLTGLQVLDLGGNQLHGKIPESIMMMRNLLVLDMEANSLSGTIPLNTGMLNNVELIYVGINKLSGLQLDPGNLTKLEHLALGHNQLSSTVPPSLFHLDRLILLDLSQNFFSGELPVDIANIKQINYMDISMNHFVGSLPDSIGHLQMLAYLNLSINEFHDSIPDSFGNLSGLQILDMSHNNISGTIPKYLANFTSLVNLNLSFNKLEGQIPEGGVFSNITLQSLAGNSGLCGVVRLGFSPCQTTSPKRNRHILKYILLPGIVIVVGAVTSCLYGIIRKKVKHQNISSGMLDIISHQLLSYHELVRATDDFSDDNMLGSGSFGKVFKGQLSSGLVVAIKVIHQHLEHAMRSFDTECRVLRMVRHRNLIKILNTCSNLEFRALVLQYMPQGSLEELLHSEERMQLGFLERLDIMLDVSMAMDYLHHEHYEVVIHCDLKPSNVLFDNEMTAHVADFGIARLLLGDENSIISASMPGTVGYMAPEYGVLGKASRKSDVFSYGIMLLEVFTRKRPTDPMFVGDLSIRQWVHRAYPIDLVHVVDGQLLQDTSCPTSSIDGFLKPIFELGLLCSADSPEQRMEMKDVVVMLKKIRKDYVKSTAKTGSTTQQ</sequence>
<evidence type="ECO:0000256" key="7">
    <source>
        <dbReference type="ARBA" id="ARBA00022614"/>
    </source>
</evidence>
<dbReference type="Pfam" id="PF23598">
    <property type="entry name" value="LRR_14"/>
    <property type="match status" value="1"/>
</dbReference>
<name>A0A0E0LAB4_ORYPU</name>
<dbReference type="FunFam" id="3.80.10.10:FF:000101">
    <property type="entry name" value="LRR receptor-like serine/threonine-protein kinase ERECTA"/>
    <property type="match status" value="1"/>
</dbReference>
<dbReference type="SUPFAM" id="SSF56112">
    <property type="entry name" value="Protein kinase-like (PK-like)"/>
    <property type="match status" value="1"/>
</dbReference>
<dbReference type="Pfam" id="PF07714">
    <property type="entry name" value="PK_Tyr_Ser-Thr"/>
    <property type="match status" value="1"/>
</dbReference>
<dbReference type="InterPro" id="IPR013210">
    <property type="entry name" value="LRR_N_plant-typ"/>
</dbReference>
<dbReference type="Gene3D" id="3.30.200.20">
    <property type="entry name" value="Phosphorylase Kinase, domain 1"/>
    <property type="match status" value="1"/>
</dbReference>
<feature type="signal peptide" evidence="23">
    <location>
        <begin position="1"/>
        <end position="24"/>
    </location>
</feature>
<keyword evidence="18" id="KW-0325">Glycoprotein</keyword>
<dbReference type="InterPro" id="IPR008271">
    <property type="entry name" value="Ser/Thr_kinase_AS"/>
</dbReference>
<dbReference type="InterPro" id="IPR011009">
    <property type="entry name" value="Kinase-like_dom_sf"/>
</dbReference>
<dbReference type="SMART" id="SM00220">
    <property type="entry name" value="S_TKc"/>
    <property type="match status" value="1"/>
</dbReference>
<dbReference type="InterPro" id="IPR032675">
    <property type="entry name" value="LRR_dom_sf"/>
</dbReference>
<dbReference type="GO" id="GO:0005524">
    <property type="term" value="F:ATP binding"/>
    <property type="evidence" value="ECO:0007669"/>
    <property type="project" value="UniProtKB-UniRule"/>
</dbReference>
<comment type="catalytic activity">
    <reaction evidence="20">
        <text>L-seryl-[protein] + ATP = O-phospho-L-seryl-[protein] + ADP + H(+)</text>
        <dbReference type="Rhea" id="RHEA:17989"/>
        <dbReference type="Rhea" id="RHEA-COMP:9863"/>
        <dbReference type="Rhea" id="RHEA-COMP:11604"/>
        <dbReference type="ChEBI" id="CHEBI:15378"/>
        <dbReference type="ChEBI" id="CHEBI:29999"/>
        <dbReference type="ChEBI" id="CHEBI:30616"/>
        <dbReference type="ChEBI" id="CHEBI:83421"/>
        <dbReference type="ChEBI" id="CHEBI:456216"/>
        <dbReference type="EC" id="2.7.11.1"/>
    </reaction>
</comment>
<evidence type="ECO:0000256" key="21">
    <source>
        <dbReference type="PROSITE-ProRule" id="PRU10141"/>
    </source>
</evidence>
<keyword evidence="14 21" id="KW-0067">ATP-binding</keyword>
<dbReference type="GO" id="GO:0051606">
    <property type="term" value="P:detection of stimulus"/>
    <property type="evidence" value="ECO:0007669"/>
    <property type="project" value="UniProtKB-ARBA"/>
</dbReference>
<feature type="chain" id="PRO_5002366436" description="non-specific serine/threonine protein kinase" evidence="23">
    <location>
        <begin position="25"/>
        <end position="1095"/>
    </location>
</feature>
<evidence type="ECO:0000256" key="17">
    <source>
        <dbReference type="ARBA" id="ARBA00023170"/>
    </source>
</evidence>
<evidence type="ECO:0000256" key="16">
    <source>
        <dbReference type="ARBA" id="ARBA00023136"/>
    </source>
</evidence>
<keyword evidence="13" id="KW-0418">Kinase</keyword>
<evidence type="ECO:0000256" key="22">
    <source>
        <dbReference type="SAM" id="Phobius"/>
    </source>
</evidence>
<evidence type="ECO:0000256" key="4">
    <source>
        <dbReference type="ARBA" id="ARBA00022475"/>
    </source>
</evidence>
<dbReference type="FunFam" id="3.80.10.10:FF:000317">
    <property type="entry name" value="Inactive leucine-rich repeat receptor-like protein kinase"/>
    <property type="match status" value="1"/>
</dbReference>
<comment type="similarity">
    <text evidence="2">Belongs to the protein kinase superfamily. Ser/Thr protein kinase family.</text>
</comment>
<reference evidence="25" key="2">
    <citation type="submission" date="2018-05" db="EMBL/GenBank/DDBJ databases">
        <title>OpunRS2 (Oryza punctata Reference Sequence Version 2).</title>
        <authorList>
            <person name="Zhang J."/>
            <person name="Kudrna D."/>
            <person name="Lee S."/>
            <person name="Talag J."/>
            <person name="Welchert J."/>
            <person name="Wing R.A."/>
        </authorList>
    </citation>
    <scope>NUCLEOTIDE SEQUENCE [LARGE SCALE GENOMIC DNA]</scope>
</reference>
<dbReference type="GO" id="GO:0004674">
    <property type="term" value="F:protein serine/threonine kinase activity"/>
    <property type="evidence" value="ECO:0007669"/>
    <property type="project" value="UniProtKB-KW"/>
</dbReference>
<dbReference type="eggNOG" id="ENOG502QPYS">
    <property type="taxonomic scope" value="Eukaryota"/>
</dbReference>
<evidence type="ECO:0000313" key="26">
    <source>
        <dbReference type="Proteomes" id="UP000026962"/>
    </source>
</evidence>
<accession>A0A0E0LAB4</accession>
<keyword evidence="17" id="KW-0675">Receptor</keyword>
<dbReference type="Gene3D" id="3.80.10.10">
    <property type="entry name" value="Ribonuclease Inhibitor"/>
    <property type="match status" value="4"/>
</dbReference>
<dbReference type="PROSITE" id="PS00107">
    <property type="entry name" value="PROTEIN_KINASE_ATP"/>
    <property type="match status" value="1"/>
</dbReference>
<dbReference type="SUPFAM" id="SSF52047">
    <property type="entry name" value="RNI-like"/>
    <property type="match status" value="2"/>
</dbReference>
<evidence type="ECO:0000256" key="9">
    <source>
        <dbReference type="ARBA" id="ARBA00022692"/>
    </source>
</evidence>
<evidence type="ECO:0000256" key="13">
    <source>
        <dbReference type="ARBA" id="ARBA00022777"/>
    </source>
</evidence>
<evidence type="ECO:0000256" key="23">
    <source>
        <dbReference type="SAM" id="SignalP"/>
    </source>
</evidence>
<dbReference type="InterPro" id="IPR000719">
    <property type="entry name" value="Prot_kinase_dom"/>
</dbReference>
<evidence type="ECO:0000256" key="20">
    <source>
        <dbReference type="ARBA" id="ARBA00048679"/>
    </source>
</evidence>
<keyword evidence="26" id="KW-1185">Reference proteome</keyword>
<dbReference type="GO" id="GO:0033612">
    <property type="term" value="F:receptor serine/threonine kinase binding"/>
    <property type="evidence" value="ECO:0007669"/>
    <property type="project" value="TreeGrafter"/>
</dbReference>
<dbReference type="Pfam" id="PF08263">
    <property type="entry name" value="LRRNT_2"/>
    <property type="match status" value="1"/>
</dbReference>
<feature type="domain" description="Protein kinase" evidence="24">
    <location>
        <begin position="801"/>
        <end position="1083"/>
    </location>
</feature>
<evidence type="ECO:0000256" key="12">
    <source>
        <dbReference type="ARBA" id="ARBA00022741"/>
    </source>
</evidence>
<proteinExistence type="inferred from homology"/>
<dbReference type="PANTHER" id="PTHR48056">
    <property type="entry name" value="LRR RECEPTOR-LIKE SERINE/THREONINE-PROTEIN KINASE-RELATED"/>
    <property type="match status" value="1"/>
</dbReference>
<evidence type="ECO:0000259" key="24">
    <source>
        <dbReference type="PROSITE" id="PS50011"/>
    </source>
</evidence>
<dbReference type="AlphaFoldDB" id="A0A0E0LAB4"/>
<dbReference type="InterPro" id="IPR001245">
    <property type="entry name" value="Ser-Thr/Tyr_kinase_cat_dom"/>
</dbReference>
<dbReference type="EnsemblPlants" id="OPUNC06G10000.1">
    <property type="protein sequence ID" value="OPUNC06G10000.1"/>
    <property type="gene ID" value="OPUNC06G10000"/>
</dbReference>
<dbReference type="GO" id="GO:0005886">
    <property type="term" value="C:plasma membrane"/>
    <property type="evidence" value="ECO:0007669"/>
    <property type="project" value="UniProtKB-SubCell"/>
</dbReference>
<evidence type="ECO:0000256" key="15">
    <source>
        <dbReference type="ARBA" id="ARBA00022989"/>
    </source>
</evidence>
<keyword evidence="8" id="KW-0808">Transferase</keyword>
<dbReference type="PROSITE" id="PS50011">
    <property type="entry name" value="PROTEIN_KINASE_DOM"/>
    <property type="match status" value="1"/>
</dbReference>
<dbReference type="STRING" id="4537.A0A0E0LAB4"/>
<dbReference type="InterPro" id="IPR017441">
    <property type="entry name" value="Protein_kinase_ATP_BS"/>
</dbReference>
<dbReference type="InterPro" id="IPR001611">
    <property type="entry name" value="Leu-rich_rpt"/>
</dbReference>
<comment type="catalytic activity">
    <reaction evidence="19">
        <text>L-threonyl-[protein] + ATP = O-phospho-L-threonyl-[protein] + ADP + H(+)</text>
        <dbReference type="Rhea" id="RHEA:46608"/>
        <dbReference type="Rhea" id="RHEA-COMP:11060"/>
        <dbReference type="Rhea" id="RHEA-COMP:11605"/>
        <dbReference type="ChEBI" id="CHEBI:15378"/>
        <dbReference type="ChEBI" id="CHEBI:30013"/>
        <dbReference type="ChEBI" id="CHEBI:30616"/>
        <dbReference type="ChEBI" id="CHEBI:61977"/>
        <dbReference type="ChEBI" id="CHEBI:456216"/>
        <dbReference type="EC" id="2.7.11.1"/>
    </reaction>
</comment>
<dbReference type="Pfam" id="PF00560">
    <property type="entry name" value="LRR_1"/>
    <property type="match status" value="3"/>
</dbReference>
<feature type="transmembrane region" description="Helical" evidence="22">
    <location>
        <begin position="746"/>
        <end position="767"/>
    </location>
</feature>
<keyword evidence="16 22" id="KW-0472">Membrane</keyword>
<organism evidence="25">
    <name type="scientific">Oryza punctata</name>
    <name type="common">Red rice</name>
    <dbReference type="NCBI Taxonomy" id="4537"/>
    <lineage>
        <taxon>Eukaryota</taxon>
        <taxon>Viridiplantae</taxon>
        <taxon>Streptophyta</taxon>
        <taxon>Embryophyta</taxon>
        <taxon>Tracheophyta</taxon>
        <taxon>Spermatophyta</taxon>
        <taxon>Magnoliopsida</taxon>
        <taxon>Liliopsida</taxon>
        <taxon>Poales</taxon>
        <taxon>Poaceae</taxon>
        <taxon>BOP clade</taxon>
        <taxon>Oryzoideae</taxon>
        <taxon>Oryzeae</taxon>
        <taxon>Oryzinae</taxon>
        <taxon>Oryza</taxon>
    </lineage>
</organism>
<dbReference type="OMA" id="QINYMDI"/>
<keyword evidence="15 22" id="KW-1133">Transmembrane helix</keyword>
<evidence type="ECO:0000256" key="8">
    <source>
        <dbReference type="ARBA" id="ARBA00022679"/>
    </source>
</evidence>
<comment type="subcellular location">
    <subcellularLocation>
        <location evidence="1">Cell membrane</location>
        <topology evidence="1">Single-pass type I membrane protein</topology>
    </subcellularLocation>
</comment>
<dbReference type="PANTHER" id="PTHR48056:SF73">
    <property type="entry name" value="LRR RECEPTOR-LIKE SERINE_THREONINE-PROTEIN KINASE EFR"/>
    <property type="match status" value="1"/>
</dbReference>
<dbReference type="FunFam" id="3.80.10.10:FF:000095">
    <property type="entry name" value="LRR receptor-like serine/threonine-protein kinase GSO1"/>
    <property type="match status" value="1"/>
</dbReference>
<keyword evidence="9 22" id="KW-0812">Transmembrane</keyword>
<dbReference type="Gene3D" id="1.10.510.10">
    <property type="entry name" value="Transferase(Phosphotransferase) domain 1"/>
    <property type="match status" value="1"/>
</dbReference>
<dbReference type="Gramene" id="OPUNC06G10000.1">
    <property type="protein sequence ID" value="OPUNC06G10000.1"/>
    <property type="gene ID" value="OPUNC06G10000"/>
</dbReference>
<evidence type="ECO:0000256" key="11">
    <source>
        <dbReference type="ARBA" id="ARBA00022737"/>
    </source>
</evidence>